<dbReference type="AlphaFoldDB" id="A0A2V4L411"/>
<organism evidence="2 3">
    <name type="scientific">Aquipseudomonas alcaligenes</name>
    <name type="common">Pseudomonas alcaligenes</name>
    <dbReference type="NCBI Taxonomy" id="43263"/>
    <lineage>
        <taxon>Bacteria</taxon>
        <taxon>Pseudomonadati</taxon>
        <taxon>Pseudomonadota</taxon>
        <taxon>Gammaproteobacteria</taxon>
        <taxon>Pseudomonadales</taxon>
        <taxon>Pseudomonadaceae</taxon>
        <taxon>Aquipseudomonas</taxon>
    </lineage>
</organism>
<keyword evidence="1" id="KW-0732">Signal</keyword>
<dbReference type="InterPro" id="IPR004509">
    <property type="entry name" value="Competence_ComEA_HhH"/>
</dbReference>
<dbReference type="Gene3D" id="1.10.150.320">
    <property type="entry name" value="Photosystem II 12 kDa extrinsic protein"/>
    <property type="match status" value="1"/>
</dbReference>
<dbReference type="InterPro" id="IPR051675">
    <property type="entry name" value="Endo/Exo/Phosphatase_dom_1"/>
</dbReference>
<feature type="chain" id="PRO_5016112087" evidence="1">
    <location>
        <begin position="24"/>
        <end position="106"/>
    </location>
</feature>
<dbReference type="InterPro" id="IPR010994">
    <property type="entry name" value="RuvA_2-like"/>
</dbReference>
<dbReference type="Proteomes" id="UP000248146">
    <property type="component" value="Unassembled WGS sequence"/>
</dbReference>
<dbReference type="OrthoDB" id="7510573at2"/>
<dbReference type="PANTHER" id="PTHR21180:SF32">
    <property type="entry name" value="ENDONUCLEASE_EXONUCLEASE_PHOSPHATASE FAMILY DOMAIN-CONTAINING PROTEIN 1"/>
    <property type="match status" value="1"/>
</dbReference>
<dbReference type="Pfam" id="PF12836">
    <property type="entry name" value="HHH_3"/>
    <property type="match status" value="1"/>
</dbReference>
<evidence type="ECO:0000313" key="3">
    <source>
        <dbReference type="Proteomes" id="UP000248146"/>
    </source>
</evidence>
<dbReference type="GO" id="GO:0015628">
    <property type="term" value="P:protein secretion by the type II secretion system"/>
    <property type="evidence" value="ECO:0007669"/>
    <property type="project" value="TreeGrafter"/>
</dbReference>
<feature type="signal peptide" evidence="1">
    <location>
        <begin position="1"/>
        <end position="23"/>
    </location>
</feature>
<dbReference type="PANTHER" id="PTHR21180">
    <property type="entry name" value="ENDONUCLEASE/EXONUCLEASE/PHOSPHATASE FAMILY DOMAIN-CONTAINING PROTEIN 1"/>
    <property type="match status" value="1"/>
</dbReference>
<proteinExistence type="predicted"/>
<dbReference type="NCBIfam" id="TIGR00426">
    <property type="entry name" value="competence protein ComEA helix-hairpin-helix repeat region"/>
    <property type="match status" value="1"/>
</dbReference>
<reference evidence="2 3" key="1">
    <citation type="submission" date="2018-06" db="EMBL/GenBank/DDBJ databases">
        <title>Pseudomonas diversity within urban Lake Michigan freshwaters.</title>
        <authorList>
            <person name="Batrich M."/>
            <person name="Hatzopoulos T."/>
            <person name="Putonti C."/>
        </authorList>
    </citation>
    <scope>NUCLEOTIDE SEQUENCE [LARGE SCALE GENOMIC DNA]</scope>
    <source>
        <strain evidence="2 3">MB-090714</strain>
    </source>
</reference>
<dbReference type="RefSeq" id="WP_110681917.1">
    <property type="nucleotide sequence ID" value="NZ_QJRX01000003.1"/>
</dbReference>
<gene>
    <name evidence="2" type="ORF">DMO17_07740</name>
</gene>
<sequence>MRNNPFAILLFSCLATLSLGVAAAESTDAPSVPAEQVQMPSGQVDLNTADAATLDAGLLGVGPAKAQAIIDHRNSNGPFASVDELLEVKGIGAAILEKNRERIRVN</sequence>
<evidence type="ECO:0000313" key="2">
    <source>
        <dbReference type="EMBL" id="PYC27619.1"/>
    </source>
</evidence>
<evidence type="ECO:0000256" key="1">
    <source>
        <dbReference type="SAM" id="SignalP"/>
    </source>
</evidence>
<protein>
    <submittedName>
        <fullName evidence="2">Competence protein ComEA</fullName>
    </submittedName>
</protein>
<comment type="caution">
    <text evidence="2">The sequence shown here is derived from an EMBL/GenBank/DDBJ whole genome shotgun (WGS) entry which is preliminary data.</text>
</comment>
<accession>A0A2V4L411</accession>
<dbReference type="EMBL" id="QJRX01000003">
    <property type="protein sequence ID" value="PYC27619.1"/>
    <property type="molecule type" value="Genomic_DNA"/>
</dbReference>
<name>A0A2V4L411_AQUAC</name>
<dbReference type="SUPFAM" id="SSF47781">
    <property type="entry name" value="RuvA domain 2-like"/>
    <property type="match status" value="1"/>
</dbReference>
<dbReference type="GO" id="GO:0015627">
    <property type="term" value="C:type II protein secretion system complex"/>
    <property type="evidence" value="ECO:0007669"/>
    <property type="project" value="TreeGrafter"/>
</dbReference>